<name>A0A371B6A3_9SPHN</name>
<dbReference type="AlphaFoldDB" id="A0A371B6A3"/>
<evidence type="ECO:0000313" key="2">
    <source>
        <dbReference type="Proteomes" id="UP000263833"/>
    </source>
</evidence>
<evidence type="ECO:0008006" key="3">
    <source>
        <dbReference type="Google" id="ProtNLM"/>
    </source>
</evidence>
<accession>A0A371B6A3</accession>
<sequence length="487" mass="52926">MTVYRDPYRGEGSINRNWPGGYALITETRTINIPAGESVIRFEGVSEGLFPETAIVTGLPNGVREKNRDARLLSAAGLVDAYLKRQVTLTRTDRATGKVREQTALVTSGPDGGVILETEGGVEALRCTGLPERMRYGGLPKDLSAKPTLSVITNSTRAVKATVTLSYIAGGFDWQANYVLNAGKFADDHQIDMDVFGWLTIANGGAQSFPGTNLMAVAGKPNRVGNAALPKAPLPQLVLKCWPAQRTHEVPFTLPYTEYADEDFAYDEEIQVESARLFALPMAAPPPPPAPVAAVVAEQEDLGDLKLYRVPERVDVNAKGQKQVAMIVQPKAGFRRVYKGQSIYNGWHQPLLNLSPALVGENKKEKGLGLPLPSGQGMVFENADMGNQLVGEITVKDRAIGDDIDWFLPATPAVRVNTTLATQTKKSRSYRLVLSNSNPFAVSAEIKFPDTLRNLPKGMRRDDGIPTWFVTVPANDSSDITVEVPLQ</sequence>
<evidence type="ECO:0000313" key="1">
    <source>
        <dbReference type="EMBL" id="RDV03100.1"/>
    </source>
</evidence>
<dbReference type="Proteomes" id="UP000263833">
    <property type="component" value="Unassembled WGS sequence"/>
</dbReference>
<organism evidence="1 2">
    <name type="scientific">Sphingorhabdus pulchriflava</name>
    <dbReference type="NCBI Taxonomy" id="2292257"/>
    <lineage>
        <taxon>Bacteria</taxon>
        <taxon>Pseudomonadati</taxon>
        <taxon>Pseudomonadota</taxon>
        <taxon>Alphaproteobacteria</taxon>
        <taxon>Sphingomonadales</taxon>
        <taxon>Sphingomonadaceae</taxon>
        <taxon>Sphingorhabdus</taxon>
    </lineage>
</organism>
<dbReference type="PANTHER" id="PTHR38075">
    <property type="entry name" value="DUF4139 DOMAIN-CONTAINING PROTEIN"/>
    <property type="match status" value="1"/>
</dbReference>
<protein>
    <recommendedName>
        <fullName evidence="3">DUF4139 domain-containing protein</fullName>
    </recommendedName>
</protein>
<dbReference type="OrthoDB" id="7178458at2"/>
<dbReference type="PANTHER" id="PTHR38075:SF1">
    <property type="entry name" value="DUF4139 DOMAIN-CONTAINING PROTEIN"/>
    <property type="match status" value="1"/>
</dbReference>
<proteinExistence type="predicted"/>
<dbReference type="EMBL" id="QRGP01000002">
    <property type="protein sequence ID" value="RDV03100.1"/>
    <property type="molecule type" value="Genomic_DNA"/>
</dbReference>
<keyword evidence="2" id="KW-1185">Reference proteome</keyword>
<gene>
    <name evidence="1" type="ORF">DXH95_13730</name>
</gene>
<reference evidence="2" key="1">
    <citation type="submission" date="2018-08" db="EMBL/GenBank/DDBJ databases">
        <authorList>
            <person name="Kim S.-J."/>
            <person name="Jung G.-Y."/>
        </authorList>
    </citation>
    <scope>NUCLEOTIDE SEQUENCE [LARGE SCALE GENOMIC DNA]</scope>
    <source>
        <strain evidence="2">GY_G</strain>
    </source>
</reference>
<comment type="caution">
    <text evidence="1">The sequence shown here is derived from an EMBL/GenBank/DDBJ whole genome shotgun (WGS) entry which is preliminary data.</text>
</comment>